<dbReference type="Pfam" id="PF08448">
    <property type="entry name" value="PAS_4"/>
    <property type="match status" value="1"/>
</dbReference>
<dbReference type="GeneID" id="55596296"/>
<evidence type="ECO:0000256" key="2">
    <source>
        <dbReference type="ARBA" id="ARBA00012438"/>
    </source>
</evidence>
<feature type="region of interest" description="Disordered" evidence="6">
    <location>
        <begin position="680"/>
        <end position="702"/>
    </location>
</feature>
<dbReference type="PANTHER" id="PTHR43304:SF1">
    <property type="entry name" value="PAC DOMAIN-CONTAINING PROTEIN"/>
    <property type="match status" value="1"/>
</dbReference>
<dbReference type="KEGG" id="hsai:HPS36_14800"/>
<organism evidence="9 10">
    <name type="scientific">Halorubrum salinarum</name>
    <dbReference type="NCBI Taxonomy" id="2739057"/>
    <lineage>
        <taxon>Archaea</taxon>
        <taxon>Methanobacteriati</taxon>
        <taxon>Methanobacteriota</taxon>
        <taxon>Stenosarchaea group</taxon>
        <taxon>Halobacteria</taxon>
        <taxon>Halobacteriales</taxon>
        <taxon>Haloferacaceae</taxon>
        <taxon>Halorubrum</taxon>
    </lineage>
</organism>
<dbReference type="PROSITE" id="PS50113">
    <property type="entry name" value="PAC"/>
    <property type="match status" value="3"/>
</dbReference>
<feature type="domain" description="PAC" evidence="8">
    <location>
        <begin position="205"/>
        <end position="257"/>
    </location>
</feature>
<accession>A0A7D4BRU9</accession>
<dbReference type="SMART" id="SM00091">
    <property type="entry name" value="PAS"/>
    <property type="match status" value="3"/>
</dbReference>
<evidence type="ECO:0000313" key="10">
    <source>
        <dbReference type="Proteomes" id="UP000505020"/>
    </source>
</evidence>
<dbReference type="NCBIfam" id="TIGR00229">
    <property type="entry name" value="sensory_box"/>
    <property type="match status" value="3"/>
</dbReference>
<feature type="domain" description="PAS" evidence="7">
    <location>
        <begin position="367"/>
        <end position="441"/>
    </location>
</feature>
<feature type="domain" description="PAC" evidence="8">
    <location>
        <begin position="444"/>
        <end position="495"/>
    </location>
</feature>
<evidence type="ECO:0000259" key="8">
    <source>
        <dbReference type="PROSITE" id="PS50113"/>
    </source>
</evidence>
<dbReference type="InterPro" id="IPR013655">
    <property type="entry name" value="PAS_fold_3"/>
</dbReference>
<comment type="catalytic activity">
    <reaction evidence="1">
        <text>ATP + protein L-histidine = ADP + protein N-phospho-L-histidine.</text>
        <dbReference type="EC" id="2.7.13.3"/>
    </reaction>
</comment>
<dbReference type="AlphaFoldDB" id="A0A7D4BRU9"/>
<dbReference type="InterPro" id="IPR035965">
    <property type="entry name" value="PAS-like_dom_sf"/>
</dbReference>
<dbReference type="SMART" id="SM00086">
    <property type="entry name" value="PAC"/>
    <property type="match status" value="3"/>
</dbReference>
<protein>
    <recommendedName>
        <fullName evidence="2">histidine kinase</fullName>
        <ecNumber evidence="2">2.7.13.3</ecNumber>
    </recommendedName>
</protein>
<dbReference type="InterPro" id="IPR000700">
    <property type="entry name" value="PAS-assoc_C"/>
</dbReference>
<evidence type="ECO:0000256" key="6">
    <source>
        <dbReference type="SAM" id="MobiDB-lite"/>
    </source>
</evidence>
<evidence type="ECO:0000256" key="1">
    <source>
        <dbReference type="ARBA" id="ARBA00000085"/>
    </source>
</evidence>
<sequence>MNRRETRDAVVHFGPDADWVREAAAESSAVAAADGVASYDEPEADAGAADAAGARLAVCELSPDAGVEALAAVRDALPTVPVLAVVADADAVDDALAAGAADVLVRRDGVDDTALLARRMEGVAATPAESRLGAESTAQLLDAIDDSFYALDADGAIRRWNDSFSRLTGYEDEELAGMDALELFAGADRERIAGAIETVVETGSATAKAELVARDGETTPVEFTGALVTDADGSPSGIVGIGRSLTERREREARLARLRQAVETIVDRAPLTLFEVEADGTVSTVRGETLPERLGRRVSEGDAAEGVFADQPEMRRHVAAALDGEPAHGLVEVGDSTLEAWLQPALDETGRVTRAVGLALDVTEREERAVMLDQIQASAGEVIWISTPGKESMDFVSDAYEDVWGRAPETLRSDPMSFVEAIHPDDRERVEAALTEQREDPDAYEETYRVVRPDGEVRWVHDQSSGVYEDGELTRIVGIATDITVRRRRERELRLKNRAVETAPVGVAIHETAESAGPITYVNEAFASVTGYDGDAVAGEGLSALAGDDTDSDRLHAVASAVKTGDRGSATLVLYRADGTPFWGRVDVAPVVDGDGEATHAVSFVQDVTESKEHEQEIERHLTEFGEVLAEDLGVPLREARDRLDAATDDDPDADLRRAEESVERAVSLVEDLATVHSFSVEPRRLSESMRGSSPAPAGRDE</sequence>
<dbReference type="CDD" id="cd00130">
    <property type="entry name" value="PAS"/>
    <property type="match status" value="3"/>
</dbReference>
<dbReference type="GO" id="GO:0004673">
    <property type="term" value="F:protein histidine kinase activity"/>
    <property type="evidence" value="ECO:0007669"/>
    <property type="project" value="UniProtKB-EC"/>
</dbReference>
<keyword evidence="4" id="KW-0808">Transferase</keyword>
<keyword evidence="3" id="KW-0597">Phosphoprotein</keyword>
<dbReference type="InterPro" id="IPR052162">
    <property type="entry name" value="Sensor_kinase/Photoreceptor"/>
</dbReference>
<dbReference type="Pfam" id="PF08447">
    <property type="entry name" value="PAS_3"/>
    <property type="match status" value="1"/>
</dbReference>
<dbReference type="SUPFAM" id="SSF55785">
    <property type="entry name" value="PYP-like sensor domain (PAS domain)"/>
    <property type="match status" value="3"/>
</dbReference>
<dbReference type="PANTHER" id="PTHR43304">
    <property type="entry name" value="PHYTOCHROME-LIKE PROTEIN CPH1"/>
    <property type="match status" value="1"/>
</dbReference>
<gene>
    <name evidence="9" type="ORF">HPS36_14800</name>
</gene>
<dbReference type="Pfam" id="PF13426">
    <property type="entry name" value="PAS_9"/>
    <property type="match status" value="1"/>
</dbReference>
<dbReference type="Proteomes" id="UP000505020">
    <property type="component" value="Chromosome"/>
</dbReference>
<dbReference type="InterPro" id="IPR001610">
    <property type="entry name" value="PAC"/>
</dbReference>
<feature type="domain" description="PAS" evidence="7">
    <location>
        <begin position="133"/>
        <end position="203"/>
    </location>
</feature>
<name>A0A7D4BRU9_9EURY</name>
<dbReference type="EMBL" id="CP053941">
    <property type="protein sequence ID" value="QKG94077.1"/>
    <property type="molecule type" value="Genomic_DNA"/>
</dbReference>
<dbReference type="InterPro" id="IPR000014">
    <property type="entry name" value="PAS"/>
</dbReference>
<dbReference type="RefSeq" id="WP_173230741.1">
    <property type="nucleotide sequence ID" value="NZ_CP053941.1"/>
</dbReference>
<dbReference type="PROSITE" id="PS50112">
    <property type="entry name" value="PAS"/>
    <property type="match status" value="2"/>
</dbReference>
<dbReference type="InterPro" id="IPR013656">
    <property type="entry name" value="PAS_4"/>
</dbReference>
<reference evidence="9 10" key="1">
    <citation type="submission" date="2020-05" db="EMBL/GenBank/DDBJ databases">
        <title>Halorubrum RHB-C sp.nov., an extremely halophilic archaeon isolated from solar salt farm.</title>
        <authorList>
            <person name="Ho H."/>
            <person name="Danganan R.E."/>
            <person name="Dedeles G.R."/>
            <person name="Kim S.-G."/>
        </authorList>
    </citation>
    <scope>NUCLEOTIDE SEQUENCE [LARGE SCALE GENOMIC DNA]</scope>
    <source>
        <strain evidence="9 10">RHB-C</strain>
    </source>
</reference>
<dbReference type="EC" id="2.7.13.3" evidence="2"/>
<keyword evidence="10" id="KW-1185">Reference proteome</keyword>
<evidence type="ECO:0000313" key="9">
    <source>
        <dbReference type="EMBL" id="QKG94077.1"/>
    </source>
</evidence>
<evidence type="ECO:0000256" key="4">
    <source>
        <dbReference type="ARBA" id="ARBA00022679"/>
    </source>
</evidence>
<evidence type="ECO:0000259" key="7">
    <source>
        <dbReference type="PROSITE" id="PS50112"/>
    </source>
</evidence>
<dbReference type="Gene3D" id="3.30.450.20">
    <property type="entry name" value="PAS domain"/>
    <property type="match status" value="3"/>
</dbReference>
<feature type="domain" description="PAC" evidence="8">
    <location>
        <begin position="568"/>
        <end position="620"/>
    </location>
</feature>
<evidence type="ECO:0000256" key="3">
    <source>
        <dbReference type="ARBA" id="ARBA00022553"/>
    </source>
</evidence>
<evidence type="ECO:0000256" key="5">
    <source>
        <dbReference type="ARBA" id="ARBA00022777"/>
    </source>
</evidence>
<proteinExistence type="predicted"/>
<keyword evidence="5" id="KW-0418">Kinase</keyword>